<dbReference type="EMBL" id="JAMDGY010000083">
    <property type="protein sequence ID" value="MDD0993246.1"/>
    <property type="molecule type" value="Genomic_DNA"/>
</dbReference>
<evidence type="ECO:0000259" key="1">
    <source>
        <dbReference type="Pfam" id="PF06568"/>
    </source>
</evidence>
<evidence type="ECO:0000313" key="2">
    <source>
        <dbReference type="EMBL" id="MDD0993246.1"/>
    </source>
</evidence>
<organism evidence="2 3">
    <name type="scientific">Pseudomonas fontis</name>
    <dbReference type="NCBI Taxonomy" id="2942633"/>
    <lineage>
        <taxon>Bacteria</taxon>
        <taxon>Pseudomonadati</taxon>
        <taxon>Pseudomonadota</taxon>
        <taxon>Gammaproteobacteria</taxon>
        <taxon>Pseudomonadales</taxon>
        <taxon>Pseudomonadaceae</taxon>
        <taxon>Pseudomonas</taxon>
    </lineage>
</organism>
<evidence type="ECO:0000313" key="3">
    <source>
        <dbReference type="Proteomes" id="UP001148203"/>
    </source>
</evidence>
<feature type="domain" description="YjiS-like" evidence="1">
    <location>
        <begin position="33"/>
        <end position="65"/>
    </location>
</feature>
<dbReference type="Proteomes" id="UP001148203">
    <property type="component" value="Unassembled WGS sequence"/>
</dbReference>
<accession>A0ABT5NYR0</accession>
<gene>
    <name evidence="2" type="ORF">M5G11_22210</name>
</gene>
<keyword evidence="3" id="KW-1185">Reference proteome</keyword>
<dbReference type="InterPro" id="IPR009506">
    <property type="entry name" value="YjiS-like"/>
</dbReference>
<sequence length="76" mass="8978">MNGLSDVRLKLHSEELQDAQRPQLYSTPAGMNRWQLMVHRWQSRHELLGLDAEQLRDIGLTPEQAQREGLKPFWRN</sequence>
<name>A0ABT5NYR0_9PSED</name>
<comment type="caution">
    <text evidence="2">The sequence shown here is derived from an EMBL/GenBank/DDBJ whole genome shotgun (WGS) entry which is preliminary data.</text>
</comment>
<reference evidence="2 3" key="1">
    <citation type="submission" date="2022-05" db="EMBL/GenBank/DDBJ databases">
        <title>Novel Pseudomonas spp. Isolated from a Rainbow Trout Aquaculture Facility.</title>
        <authorList>
            <person name="Testerman T."/>
            <person name="Graf J."/>
        </authorList>
    </citation>
    <scope>NUCLEOTIDE SEQUENCE [LARGE SCALE GENOMIC DNA]</scope>
    <source>
        <strain evidence="2 3">ID681</strain>
    </source>
</reference>
<protein>
    <submittedName>
        <fullName evidence="2">DUF1127 domain-containing protein</fullName>
    </submittedName>
</protein>
<dbReference type="RefSeq" id="WP_273912687.1">
    <property type="nucleotide sequence ID" value="NZ_JAMDGX010000067.1"/>
</dbReference>
<proteinExistence type="predicted"/>
<dbReference type="Pfam" id="PF06568">
    <property type="entry name" value="YjiS-like"/>
    <property type="match status" value="1"/>
</dbReference>